<organism evidence="1 2">
    <name type="scientific">Zarea fungicola</name>
    <dbReference type="NCBI Taxonomy" id="93591"/>
    <lineage>
        <taxon>Eukaryota</taxon>
        <taxon>Fungi</taxon>
        <taxon>Dikarya</taxon>
        <taxon>Ascomycota</taxon>
        <taxon>Pezizomycotina</taxon>
        <taxon>Sordariomycetes</taxon>
        <taxon>Hypocreomycetidae</taxon>
        <taxon>Hypocreales</taxon>
        <taxon>Cordycipitaceae</taxon>
        <taxon>Zarea</taxon>
    </lineage>
</organism>
<evidence type="ECO:0000313" key="1">
    <source>
        <dbReference type="EMBL" id="KAJ2969502.1"/>
    </source>
</evidence>
<accession>A0ACC1MR61</accession>
<sequence length="177" mass="19599">MYFRELLQDRHSYATYMMALTSPHATIFRTGSGPGRRSTVGTPGEGSKIAPDDSMVEVHSMFQDIQLQAQGLQEKCTQVMAVISNSSMLAESQRAMKQAKLVTKLTVAAFVYLPFTFASGFFGMNFTQFGTGSLSLWIYSAASFPLLLVTLTFYALNKQSVRRGLQALRLMDAPKQD</sequence>
<comment type="caution">
    <text evidence="1">The sequence shown here is derived from an EMBL/GenBank/DDBJ whole genome shotgun (WGS) entry which is preliminary data.</text>
</comment>
<dbReference type="EMBL" id="JANJQO010001730">
    <property type="protein sequence ID" value="KAJ2969502.1"/>
    <property type="molecule type" value="Genomic_DNA"/>
</dbReference>
<name>A0ACC1MR61_9HYPO</name>
<gene>
    <name evidence="1" type="ORF">NQ176_g8629</name>
</gene>
<proteinExistence type="predicted"/>
<keyword evidence="2" id="KW-1185">Reference proteome</keyword>
<evidence type="ECO:0000313" key="2">
    <source>
        <dbReference type="Proteomes" id="UP001143910"/>
    </source>
</evidence>
<protein>
    <submittedName>
        <fullName evidence="1">Uncharacterized protein</fullName>
    </submittedName>
</protein>
<reference evidence="1" key="1">
    <citation type="submission" date="2022-08" db="EMBL/GenBank/DDBJ databases">
        <title>Genome Sequence of Lecanicillium fungicola.</title>
        <authorList>
            <person name="Buettner E."/>
        </authorList>
    </citation>
    <scope>NUCLEOTIDE SEQUENCE</scope>
    <source>
        <strain evidence="1">Babe33</strain>
    </source>
</reference>
<dbReference type="Proteomes" id="UP001143910">
    <property type="component" value="Unassembled WGS sequence"/>
</dbReference>